<protein>
    <submittedName>
        <fullName evidence="1">Uncharacterized protein</fullName>
    </submittedName>
</protein>
<keyword evidence="2" id="KW-1185">Reference proteome</keyword>
<dbReference type="EMBL" id="CP069032">
    <property type="protein sequence ID" value="QRD00207.1"/>
    <property type="molecule type" value="Genomic_DNA"/>
</dbReference>
<gene>
    <name evidence="1" type="ORF">JI435_414780</name>
</gene>
<proteinExistence type="predicted"/>
<evidence type="ECO:0000313" key="1">
    <source>
        <dbReference type="EMBL" id="QRD00207.1"/>
    </source>
</evidence>
<reference evidence="2" key="1">
    <citation type="journal article" date="2021" name="BMC Genomics">
        <title>Chromosome-level genome assembly and manually-curated proteome of model necrotroph Parastagonospora nodorum Sn15 reveals a genome-wide trove of candidate effector homologs, and redundancy of virulence-related functions within an accessory chromosome.</title>
        <authorList>
            <person name="Bertazzoni S."/>
            <person name="Jones D.A.B."/>
            <person name="Phan H.T."/>
            <person name="Tan K.-C."/>
            <person name="Hane J.K."/>
        </authorList>
    </citation>
    <scope>NUCLEOTIDE SEQUENCE [LARGE SCALE GENOMIC DNA]</scope>
    <source>
        <strain evidence="2">SN15 / ATCC MYA-4574 / FGSC 10173)</strain>
    </source>
</reference>
<dbReference type="VEuPathDB" id="FungiDB:JI435_414780"/>
<organism evidence="1 2">
    <name type="scientific">Phaeosphaeria nodorum (strain SN15 / ATCC MYA-4574 / FGSC 10173)</name>
    <name type="common">Glume blotch fungus</name>
    <name type="synonym">Parastagonospora nodorum</name>
    <dbReference type="NCBI Taxonomy" id="321614"/>
    <lineage>
        <taxon>Eukaryota</taxon>
        <taxon>Fungi</taxon>
        <taxon>Dikarya</taxon>
        <taxon>Ascomycota</taxon>
        <taxon>Pezizomycotina</taxon>
        <taxon>Dothideomycetes</taxon>
        <taxon>Pleosporomycetidae</taxon>
        <taxon>Pleosporales</taxon>
        <taxon>Pleosporineae</taxon>
        <taxon>Phaeosphaeriaceae</taxon>
        <taxon>Parastagonospora</taxon>
    </lineage>
</organism>
<evidence type="ECO:0000313" key="2">
    <source>
        <dbReference type="Proteomes" id="UP000663193"/>
    </source>
</evidence>
<accession>A0A7U2F7Z7</accession>
<dbReference type="Proteomes" id="UP000663193">
    <property type="component" value="Chromosome 10"/>
</dbReference>
<name>A0A7U2F7Z7_PHANO</name>
<dbReference type="AlphaFoldDB" id="A0A7U2F7Z7"/>
<sequence length="115" mass="12702">MTDHIHATGATMSSGLREQGMHALRGRRHAGLVRLMVLRHMLGRTPRRSMHPRKSTHGYQGVECAWTQRVGAAWGPCHAGLPPAFRTVFRPGLASDGLGFCVRYCTTVLQPPMQT</sequence>